<evidence type="ECO:0000313" key="2">
    <source>
        <dbReference type="Proteomes" id="UP000789572"/>
    </source>
</evidence>
<sequence length="73" mass="8293">MEKEQLCYDRKDVHGQHDYEWLEVGKGELPKGPQRTEISHSAGHLKLSGEEAFFLTVEEKKKCGGAFNMSAKK</sequence>
<dbReference type="Proteomes" id="UP000789572">
    <property type="component" value="Unassembled WGS sequence"/>
</dbReference>
<protein>
    <submittedName>
        <fullName evidence="1">8240_t:CDS:1</fullName>
    </submittedName>
</protein>
<dbReference type="EMBL" id="CAJVPJ010001497">
    <property type="protein sequence ID" value="CAG8593504.1"/>
    <property type="molecule type" value="Genomic_DNA"/>
</dbReference>
<dbReference type="AlphaFoldDB" id="A0A9N9CAQ9"/>
<gene>
    <name evidence="1" type="ORF">POCULU_LOCUS7096</name>
</gene>
<reference evidence="1" key="1">
    <citation type="submission" date="2021-06" db="EMBL/GenBank/DDBJ databases">
        <authorList>
            <person name="Kallberg Y."/>
            <person name="Tangrot J."/>
            <person name="Rosling A."/>
        </authorList>
    </citation>
    <scope>NUCLEOTIDE SEQUENCE</scope>
    <source>
        <strain evidence="1">IA702</strain>
    </source>
</reference>
<evidence type="ECO:0000313" key="1">
    <source>
        <dbReference type="EMBL" id="CAG8593504.1"/>
    </source>
</evidence>
<accession>A0A9N9CAQ9</accession>
<comment type="caution">
    <text evidence="1">The sequence shown here is derived from an EMBL/GenBank/DDBJ whole genome shotgun (WGS) entry which is preliminary data.</text>
</comment>
<proteinExistence type="predicted"/>
<keyword evidence="2" id="KW-1185">Reference proteome</keyword>
<name>A0A9N9CAQ9_9GLOM</name>
<organism evidence="1 2">
    <name type="scientific">Paraglomus occultum</name>
    <dbReference type="NCBI Taxonomy" id="144539"/>
    <lineage>
        <taxon>Eukaryota</taxon>
        <taxon>Fungi</taxon>
        <taxon>Fungi incertae sedis</taxon>
        <taxon>Mucoromycota</taxon>
        <taxon>Glomeromycotina</taxon>
        <taxon>Glomeromycetes</taxon>
        <taxon>Paraglomerales</taxon>
        <taxon>Paraglomeraceae</taxon>
        <taxon>Paraglomus</taxon>
    </lineage>
</organism>